<name>A0AAD6MT15_9EURO</name>
<feature type="compositionally biased region" description="Polar residues" evidence="1">
    <location>
        <begin position="65"/>
        <end position="87"/>
    </location>
</feature>
<dbReference type="AlphaFoldDB" id="A0AAD6MT15"/>
<comment type="caution">
    <text evidence="2">The sequence shown here is derived from an EMBL/GenBank/DDBJ whole genome shotgun (WGS) entry which is preliminary data.</text>
</comment>
<proteinExistence type="predicted"/>
<feature type="compositionally biased region" description="Basic and acidic residues" evidence="1">
    <location>
        <begin position="46"/>
        <end position="56"/>
    </location>
</feature>
<feature type="compositionally biased region" description="Basic and acidic residues" evidence="1">
    <location>
        <begin position="454"/>
        <end position="471"/>
    </location>
</feature>
<protein>
    <submittedName>
        <fullName evidence="2">Uncharacterized protein</fullName>
    </submittedName>
</protein>
<evidence type="ECO:0000256" key="1">
    <source>
        <dbReference type="SAM" id="MobiDB-lite"/>
    </source>
</evidence>
<feature type="region of interest" description="Disordered" evidence="1">
    <location>
        <begin position="1"/>
        <end position="102"/>
    </location>
</feature>
<feature type="compositionally biased region" description="Acidic residues" evidence="1">
    <location>
        <begin position="9"/>
        <end position="22"/>
    </location>
</feature>
<feature type="compositionally biased region" description="Basic and acidic residues" evidence="1">
    <location>
        <begin position="487"/>
        <end position="502"/>
    </location>
</feature>
<feature type="compositionally biased region" description="Polar residues" evidence="1">
    <location>
        <begin position="515"/>
        <end position="527"/>
    </location>
</feature>
<keyword evidence="3" id="KW-1185">Reference proteome</keyword>
<evidence type="ECO:0000313" key="2">
    <source>
        <dbReference type="EMBL" id="KAJ5712606.1"/>
    </source>
</evidence>
<feature type="compositionally biased region" description="Polar residues" evidence="1">
    <location>
        <begin position="30"/>
        <end position="41"/>
    </location>
</feature>
<accession>A0AAD6MT15</accession>
<sequence length="564" mass="61217">MSWDRVIQDSDDDEEPLIEDDFPVSPDPLQPTQSPKVQHQDNPAEAETHYPIERTTNEGFPEPQLNVNFDQFLQSQGTHAASTSSQQQREERWIPSTESGGSIGAMMTEIGLAQTRLFDESSSAAQRISTTTYYPSEISQPGSFPTMQSYQYQQNASITSGNVQYTNIPRDQPYEATQLLTPSAVPACDYSLPTTASHVDSPSDVTTAPTSAPYLAMAYSPHDTEPFSSVASPRVNMSKTENPMPGLKSPHHFAGDAHDELAFSGVTVEVPSATKKRRSRPKKASLPEDDDDDELAIATGTEPTPTRPTEKSSGDFDLPTVAAEQAIKTAPVGDAATGIPKTTEVVSAPEENTVPETGSATIEQPQKSNADDDVIWVDSRALETNGAQETEAKEPAPKKRGRKRKQATERIADDLDSVSNTDSNATDEKPAPKKRGRKRKPPVELVEPEVQDPVSKDDAPVTDIEKIEEPKGTTPEAEAEVAQQPDPEPKADTVIEKVKEQAEVPPQTPQKPEQDPSTPAAGNSTNARKGLSKHSPISSTSKVPYRVGLSKRARIAPLLKMVRK</sequence>
<reference evidence="2" key="2">
    <citation type="submission" date="2023-01" db="EMBL/GenBank/DDBJ databases">
        <authorList>
            <person name="Petersen C."/>
        </authorList>
    </citation>
    <scope>NUCLEOTIDE SEQUENCE</scope>
    <source>
        <strain evidence="2">IBT 17514</strain>
    </source>
</reference>
<dbReference type="EMBL" id="JAQJAN010000013">
    <property type="protein sequence ID" value="KAJ5712606.1"/>
    <property type="molecule type" value="Genomic_DNA"/>
</dbReference>
<feature type="compositionally biased region" description="Polar residues" evidence="1">
    <location>
        <begin position="354"/>
        <end position="368"/>
    </location>
</feature>
<feature type="region of interest" description="Disordered" evidence="1">
    <location>
        <begin position="271"/>
        <end position="546"/>
    </location>
</feature>
<reference evidence="2" key="1">
    <citation type="journal article" date="2023" name="IMA Fungus">
        <title>Comparative genomic study of the Penicillium genus elucidates a diverse pangenome and 15 lateral gene transfer events.</title>
        <authorList>
            <person name="Petersen C."/>
            <person name="Sorensen T."/>
            <person name="Nielsen M.R."/>
            <person name="Sondergaard T.E."/>
            <person name="Sorensen J.L."/>
            <person name="Fitzpatrick D.A."/>
            <person name="Frisvad J.C."/>
            <person name="Nielsen K.L."/>
        </authorList>
    </citation>
    <scope>NUCLEOTIDE SEQUENCE</scope>
    <source>
        <strain evidence="2">IBT 17514</strain>
    </source>
</reference>
<evidence type="ECO:0000313" key="3">
    <source>
        <dbReference type="Proteomes" id="UP001215712"/>
    </source>
</evidence>
<dbReference type="Proteomes" id="UP001215712">
    <property type="component" value="Unassembled WGS sequence"/>
</dbReference>
<gene>
    <name evidence="2" type="ORF">N7493_009074</name>
</gene>
<feature type="compositionally biased region" description="Basic residues" evidence="1">
    <location>
        <begin position="274"/>
        <end position="283"/>
    </location>
</feature>
<organism evidence="2 3">
    <name type="scientific">Penicillium malachiteum</name>
    <dbReference type="NCBI Taxonomy" id="1324776"/>
    <lineage>
        <taxon>Eukaryota</taxon>
        <taxon>Fungi</taxon>
        <taxon>Dikarya</taxon>
        <taxon>Ascomycota</taxon>
        <taxon>Pezizomycotina</taxon>
        <taxon>Eurotiomycetes</taxon>
        <taxon>Eurotiomycetidae</taxon>
        <taxon>Eurotiales</taxon>
        <taxon>Aspergillaceae</taxon>
        <taxon>Penicillium</taxon>
    </lineage>
</organism>